<accession>A0A1J1J4Z9</accession>
<gene>
    <name evidence="1" type="ORF">CLUMA_CG019856</name>
</gene>
<dbReference type="EMBL" id="CVRI01000067">
    <property type="protein sequence ID" value="CRL06884.1"/>
    <property type="molecule type" value="Genomic_DNA"/>
</dbReference>
<name>A0A1J1J4Z9_9DIPT</name>
<keyword evidence="2" id="KW-1185">Reference proteome</keyword>
<protein>
    <submittedName>
        <fullName evidence="1">CLUMA_CG019856, isoform A</fullName>
    </submittedName>
</protein>
<dbReference type="AlphaFoldDB" id="A0A1J1J4Z9"/>
<evidence type="ECO:0000313" key="2">
    <source>
        <dbReference type="Proteomes" id="UP000183832"/>
    </source>
</evidence>
<reference evidence="1 2" key="1">
    <citation type="submission" date="2015-04" db="EMBL/GenBank/DDBJ databases">
        <authorList>
            <person name="Syromyatnikov M.Y."/>
            <person name="Popov V.N."/>
        </authorList>
    </citation>
    <scope>NUCLEOTIDE SEQUENCE [LARGE SCALE GENOMIC DNA]</scope>
</reference>
<organism evidence="1 2">
    <name type="scientific">Clunio marinus</name>
    <dbReference type="NCBI Taxonomy" id="568069"/>
    <lineage>
        <taxon>Eukaryota</taxon>
        <taxon>Metazoa</taxon>
        <taxon>Ecdysozoa</taxon>
        <taxon>Arthropoda</taxon>
        <taxon>Hexapoda</taxon>
        <taxon>Insecta</taxon>
        <taxon>Pterygota</taxon>
        <taxon>Neoptera</taxon>
        <taxon>Endopterygota</taxon>
        <taxon>Diptera</taxon>
        <taxon>Nematocera</taxon>
        <taxon>Chironomoidea</taxon>
        <taxon>Chironomidae</taxon>
        <taxon>Clunio</taxon>
    </lineage>
</organism>
<dbReference type="Proteomes" id="UP000183832">
    <property type="component" value="Unassembled WGS sequence"/>
</dbReference>
<proteinExistence type="predicted"/>
<evidence type="ECO:0000313" key="1">
    <source>
        <dbReference type="EMBL" id="CRL06884.1"/>
    </source>
</evidence>
<sequence>MFQLRNIFLSFRNIVNSSSVLRFVHVHKILFYRKVFSDIQLEAEKKAINWATRKTLLPVYECNGNILVREESRHDHQLLYYYRDDCGALA</sequence>